<proteinExistence type="predicted"/>
<sequence>MTTRASVSYPRSLEANQTMTTDMQSDETTALQVACDTEVSGCVFLMRTEEDDKERLLEIARDHVREQHGKEYTLDEIEAQHVTEVAVETEAG</sequence>
<dbReference type="EMBL" id="JBHUDI010000004">
    <property type="protein sequence ID" value="MFD1563185.1"/>
    <property type="molecule type" value="Genomic_DNA"/>
</dbReference>
<evidence type="ECO:0000313" key="1">
    <source>
        <dbReference type="EMBL" id="MFD1563185.1"/>
    </source>
</evidence>
<keyword evidence="2" id="KW-1185">Reference proteome</keyword>
<accession>A0ABD6BE66</accession>
<dbReference type="AlphaFoldDB" id="A0ABD6BE66"/>
<gene>
    <name evidence="1" type="ORF">ACFR99_06465</name>
</gene>
<evidence type="ECO:0008006" key="3">
    <source>
        <dbReference type="Google" id="ProtNLM"/>
    </source>
</evidence>
<name>A0ABD6BE66_9EURY</name>
<protein>
    <recommendedName>
        <fullName evidence="3">DUF1059 domain-containing protein</fullName>
    </recommendedName>
</protein>
<dbReference type="Proteomes" id="UP001597076">
    <property type="component" value="Unassembled WGS sequence"/>
</dbReference>
<comment type="caution">
    <text evidence="1">The sequence shown here is derived from an EMBL/GenBank/DDBJ whole genome shotgun (WGS) entry which is preliminary data.</text>
</comment>
<reference evidence="1 2" key="1">
    <citation type="journal article" date="2019" name="Int. J. Syst. Evol. Microbiol.">
        <title>The Global Catalogue of Microorganisms (GCM) 10K type strain sequencing project: providing services to taxonomists for standard genome sequencing and annotation.</title>
        <authorList>
            <consortium name="The Broad Institute Genomics Platform"/>
            <consortium name="The Broad Institute Genome Sequencing Center for Infectious Disease"/>
            <person name="Wu L."/>
            <person name="Ma J."/>
        </authorList>
    </citation>
    <scope>NUCLEOTIDE SEQUENCE [LARGE SCALE GENOMIC DNA]</scope>
    <source>
        <strain evidence="1 2">CGMCC 1.12230</strain>
    </source>
</reference>
<evidence type="ECO:0000313" key="2">
    <source>
        <dbReference type="Proteomes" id="UP001597076"/>
    </source>
</evidence>
<organism evidence="1 2">
    <name type="scientific">Haloarchaeobius amylolyticus</name>
    <dbReference type="NCBI Taxonomy" id="1198296"/>
    <lineage>
        <taxon>Archaea</taxon>
        <taxon>Methanobacteriati</taxon>
        <taxon>Methanobacteriota</taxon>
        <taxon>Stenosarchaea group</taxon>
        <taxon>Halobacteria</taxon>
        <taxon>Halobacteriales</taxon>
        <taxon>Halorubellaceae</taxon>
        <taxon>Haloarchaeobius</taxon>
    </lineage>
</organism>